<feature type="chain" id="PRO_5004191127" description="DUF3108 domain-containing protein" evidence="1">
    <location>
        <begin position="25"/>
        <end position="270"/>
    </location>
</feature>
<evidence type="ECO:0008006" key="4">
    <source>
        <dbReference type="Google" id="ProtNLM"/>
    </source>
</evidence>
<feature type="signal peptide" evidence="1">
    <location>
        <begin position="1"/>
        <end position="24"/>
    </location>
</feature>
<dbReference type="KEGG" id="aba:Acid345_4723"/>
<dbReference type="AlphaFoldDB" id="Q1IHC8"/>
<name>Q1IHC8_KORVE</name>
<sequence length="270" mass="30335">MRPRFLICLAWLLLGLTAGSIGQAGGNAAPAATDTIGPVYAIQPLSPNFHLPVGQTFVYEADWRLWTAGNAIFRIENTGTEYHVSASADSIGAVAMLYRVADRFEAYFDNKTLCSSRITKHTEEGTHKRETNIRFDYARRKAVLDERNLKDNQMKHQEEDIPSCVTDVLSGIWYGATLPLHENATYNFPLNDGGKTVNVQAHVEGKEEVKTPAGTFQTVRVQPEADSGLLKKRGKIWVWYTNDGQHIPVLMRARMFWGTLTIRLVRIEKQ</sequence>
<dbReference type="RefSeq" id="WP_011525518.1">
    <property type="nucleotide sequence ID" value="NC_008009.1"/>
</dbReference>
<organism evidence="2 3">
    <name type="scientific">Koribacter versatilis (strain Ellin345)</name>
    <dbReference type="NCBI Taxonomy" id="204669"/>
    <lineage>
        <taxon>Bacteria</taxon>
        <taxon>Pseudomonadati</taxon>
        <taxon>Acidobacteriota</taxon>
        <taxon>Terriglobia</taxon>
        <taxon>Terriglobales</taxon>
        <taxon>Candidatus Korobacteraceae</taxon>
        <taxon>Candidatus Korobacter</taxon>
    </lineage>
</organism>
<proteinExistence type="predicted"/>
<dbReference type="Proteomes" id="UP000002432">
    <property type="component" value="Chromosome"/>
</dbReference>
<keyword evidence="1" id="KW-0732">Signal</keyword>
<evidence type="ECO:0000313" key="2">
    <source>
        <dbReference type="EMBL" id="ABF43722.1"/>
    </source>
</evidence>
<gene>
    <name evidence="2" type="ordered locus">Acid345_4723</name>
</gene>
<reference evidence="2 3" key="1">
    <citation type="journal article" date="2009" name="Appl. Environ. Microbiol.">
        <title>Three genomes from the phylum Acidobacteria provide insight into the lifestyles of these microorganisms in soils.</title>
        <authorList>
            <person name="Ward N.L."/>
            <person name="Challacombe J.F."/>
            <person name="Janssen P.H."/>
            <person name="Henrissat B."/>
            <person name="Coutinho P.M."/>
            <person name="Wu M."/>
            <person name="Xie G."/>
            <person name="Haft D.H."/>
            <person name="Sait M."/>
            <person name="Badger J."/>
            <person name="Barabote R.D."/>
            <person name="Bradley B."/>
            <person name="Brettin T.S."/>
            <person name="Brinkac L.M."/>
            <person name="Bruce D."/>
            <person name="Creasy T."/>
            <person name="Daugherty S.C."/>
            <person name="Davidsen T.M."/>
            <person name="DeBoy R.T."/>
            <person name="Detter J.C."/>
            <person name="Dodson R.J."/>
            <person name="Durkin A.S."/>
            <person name="Ganapathy A."/>
            <person name="Gwinn-Giglio M."/>
            <person name="Han C.S."/>
            <person name="Khouri H."/>
            <person name="Kiss H."/>
            <person name="Kothari S.P."/>
            <person name="Madupu R."/>
            <person name="Nelson K.E."/>
            <person name="Nelson W.C."/>
            <person name="Paulsen I."/>
            <person name="Penn K."/>
            <person name="Ren Q."/>
            <person name="Rosovitz M.J."/>
            <person name="Selengut J.D."/>
            <person name="Shrivastava S."/>
            <person name="Sullivan S.A."/>
            <person name="Tapia R."/>
            <person name="Thompson L.S."/>
            <person name="Watkins K.L."/>
            <person name="Yang Q."/>
            <person name="Yu C."/>
            <person name="Zafar N."/>
            <person name="Zhou L."/>
            <person name="Kuske C.R."/>
        </authorList>
    </citation>
    <scope>NUCLEOTIDE SEQUENCE [LARGE SCALE GENOMIC DNA]</scope>
    <source>
        <strain evidence="2 3">Ellin345</strain>
    </source>
</reference>
<dbReference type="Gene3D" id="2.40.360.20">
    <property type="match status" value="1"/>
</dbReference>
<dbReference type="Pfam" id="PF11306">
    <property type="entry name" value="DUF3108"/>
    <property type="match status" value="1"/>
</dbReference>
<dbReference type="eggNOG" id="ENOG502ZB4S">
    <property type="taxonomic scope" value="Bacteria"/>
</dbReference>
<keyword evidence="3" id="KW-1185">Reference proteome</keyword>
<dbReference type="STRING" id="204669.Acid345_4723"/>
<accession>Q1IHC8</accession>
<dbReference type="EnsemblBacteria" id="ABF43722">
    <property type="protein sequence ID" value="ABF43722"/>
    <property type="gene ID" value="Acid345_4723"/>
</dbReference>
<evidence type="ECO:0000256" key="1">
    <source>
        <dbReference type="SAM" id="SignalP"/>
    </source>
</evidence>
<evidence type="ECO:0000313" key="3">
    <source>
        <dbReference type="Proteomes" id="UP000002432"/>
    </source>
</evidence>
<dbReference type="EMBL" id="CP000360">
    <property type="protein sequence ID" value="ABF43722.1"/>
    <property type="molecule type" value="Genomic_DNA"/>
</dbReference>
<protein>
    <recommendedName>
        <fullName evidence="4">DUF3108 domain-containing protein</fullName>
    </recommendedName>
</protein>
<dbReference type="HOGENOM" id="CLU_073797_0_0_0"/>
<dbReference type="InterPro" id="IPR021457">
    <property type="entry name" value="DUF3108"/>
</dbReference>